<keyword evidence="6" id="KW-0732">Signal</keyword>
<comment type="caution">
    <text evidence="8">The sequence shown here is derived from an EMBL/GenBank/DDBJ whole genome shotgun (WGS) entry which is preliminary data.</text>
</comment>
<evidence type="ECO:0000256" key="4">
    <source>
        <dbReference type="ARBA" id="ARBA00022777"/>
    </source>
</evidence>
<evidence type="ECO:0000256" key="5">
    <source>
        <dbReference type="ARBA" id="ARBA00022840"/>
    </source>
</evidence>
<organism evidence="8 9">
    <name type="scientific">Lentinula detonsa</name>
    <dbReference type="NCBI Taxonomy" id="2804962"/>
    <lineage>
        <taxon>Eukaryota</taxon>
        <taxon>Fungi</taxon>
        <taxon>Dikarya</taxon>
        <taxon>Basidiomycota</taxon>
        <taxon>Agaricomycotina</taxon>
        <taxon>Agaricomycetes</taxon>
        <taxon>Agaricomycetidae</taxon>
        <taxon>Agaricales</taxon>
        <taxon>Marasmiineae</taxon>
        <taxon>Omphalotaceae</taxon>
        <taxon>Lentinula</taxon>
    </lineage>
</organism>
<dbReference type="InterPro" id="IPR000719">
    <property type="entry name" value="Prot_kinase_dom"/>
</dbReference>
<feature type="chain" id="PRO_5040812656" evidence="6">
    <location>
        <begin position="22"/>
        <end position="272"/>
    </location>
</feature>
<name>A0A9W8P657_9AGAR</name>
<dbReference type="PANTHER" id="PTHR24351">
    <property type="entry name" value="RIBOSOMAL PROTEIN S6 KINASE"/>
    <property type="match status" value="1"/>
</dbReference>
<reference evidence="8 9" key="1">
    <citation type="journal article" date="2023" name="Proc. Natl. Acad. Sci. U.S.A.">
        <title>A global phylogenomic analysis of the shiitake genus Lentinula.</title>
        <authorList>
            <person name="Sierra-Patev S."/>
            <person name="Min B."/>
            <person name="Naranjo-Ortiz M."/>
            <person name="Looney B."/>
            <person name="Konkel Z."/>
            <person name="Slot J.C."/>
            <person name="Sakamoto Y."/>
            <person name="Steenwyk J.L."/>
            <person name="Rokas A."/>
            <person name="Carro J."/>
            <person name="Camarero S."/>
            <person name="Ferreira P."/>
            <person name="Molpeceres G."/>
            <person name="Ruiz-Duenas F.J."/>
            <person name="Serrano A."/>
            <person name="Henrissat B."/>
            <person name="Drula E."/>
            <person name="Hughes K.W."/>
            <person name="Mata J.L."/>
            <person name="Ishikawa N.K."/>
            <person name="Vargas-Isla R."/>
            <person name="Ushijima S."/>
            <person name="Smith C.A."/>
            <person name="Donoghue J."/>
            <person name="Ahrendt S."/>
            <person name="Andreopoulos W."/>
            <person name="He G."/>
            <person name="LaButti K."/>
            <person name="Lipzen A."/>
            <person name="Ng V."/>
            <person name="Riley R."/>
            <person name="Sandor L."/>
            <person name="Barry K."/>
            <person name="Martinez A.T."/>
            <person name="Xiao Y."/>
            <person name="Gibbons J.G."/>
            <person name="Terashima K."/>
            <person name="Grigoriev I.V."/>
            <person name="Hibbett D."/>
        </authorList>
    </citation>
    <scope>NUCLEOTIDE SEQUENCE [LARGE SCALE GENOMIC DNA]</scope>
    <source>
        <strain evidence="8 9">TFB7810</strain>
    </source>
</reference>
<keyword evidence="2" id="KW-0808">Transferase</keyword>
<evidence type="ECO:0000256" key="1">
    <source>
        <dbReference type="ARBA" id="ARBA00022527"/>
    </source>
</evidence>
<keyword evidence="5" id="KW-0067">ATP-binding</keyword>
<sequence>MWANFQFVSLIMSFFTDPVYSWPSDLCDKLLESRSLSASHTSYVDLYDEKYVLKTRMKSSGELDKDKLAREIDMISLAGPECSVPIIGRHFLHGAVNGFITPYRKCLTQGRGDDIRPEVYNDRKEIIQKLKVLLENLHSKGIIHGDVKPSNLVLDDSGNLRFIDFAESVLESEHALSLPRTALTARYVSPSCMRTLSPLTRADDLYATGVTIWHIYTGRLPFEDVDEDEVDDAILHGLQRLDLTMIDDEDVRAIVSKYLQDGEPNVKPPSST</sequence>
<feature type="domain" description="Protein kinase" evidence="7">
    <location>
        <begin position="1"/>
        <end position="272"/>
    </location>
</feature>
<gene>
    <name evidence="8" type="ORF">DFH05DRAFT_1480392</name>
</gene>
<evidence type="ECO:0000259" key="7">
    <source>
        <dbReference type="PROSITE" id="PS50011"/>
    </source>
</evidence>
<keyword evidence="3" id="KW-0547">Nucleotide-binding</keyword>
<dbReference type="PROSITE" id="PS50011">
    <property type="entry name" value="PROTEIN_KINASE_DOM"/>
    <property type="match status" value="1"/>
</dbReference>
<evidence type="ECO:0000256" key="2">
    <source>
        <dbReference type="ARBA" id="ARBA00022679"/>
    </source>
</evidence>
<dbReference type="InterPro" id="IPR008271">
    <property type="entry name" value="Ser/Thr_kinase_AS"/>
</dbReference>
<dbReference type="SMART" id="SM00220">
    <property type="entry name" value="S_TKc"/>
    <property type="match status" value="1"/>
</dbReference>
<dbReference type="SUPFAM" id="SSF56112">
    <property type="entry name" value="Protein kinase-like (PK-like)"/>
    <property type="match status" value="1"/>
</dbReference>
<dbReference type="EMBL" id="JANVFU010000003">
    <property type="protein sequence ID" value="KAJ3747558.1"/>
    <property type="molecule type" value="Genomic_DNA"/>
</dbReference>
<dbReference type="Gene3D" id="1.10.510.10">
    <property type="entry name" value="Transferase(Phosphotransferase) domain 1"/>
    <property type="match status" value="1"/>
</dbReference>
<dbReference type="AlphaFoldDB" id="A0A9W8P657"/>
<dbReference type="Proteomes" id="UP001142393">
    <property type="component" value="Unassembled WGS sequence"/>
</dbReference>
<dbReference type="PROSITE" id="PS00108">
    <property type="entry name" value="PROTEIN_KINASE_ST"/>
    <property type="match status" value="1"/>
</dbReference>
<evidence type="ECO:0000256" key="6">
    <source>
        <dbReference type="SAM" id="SignalP"/>
    </source>
</evidence>
<protein>
    <submittedName>
        <fullName evidence="8">Kinase-like domain-containing protein</fullName>
    </submittedName>
</protein>
<dbReference type="GO" id="GO:0005524">
    <property type="term" value="F:ATP binding"/>
    <property type="evidence" value="ECO:0007669"/>
    <property type="project" value="UniProtKB-KW"/>
</dbReference>
<dbReference type="GO" id="GO:0004674">
    <property type="term" value="F:protein serine/threonine kinase activity"/>
    <property type="evidence" value="ECO:0007669"/>
    <property type="project" value="UniProtKB-KW"/>
</dbReference>
<evidence type="ECO:0000313" key="8">
    <source>
        <dbReference type="EMBL" id="KAJ3747558.1"/>
    </source>
</evidence>
<keyword evidence="9" id="KW-1185">Reference proteome</keyword>
<dbReference type="InterPro" id="IPR011009">
    <property type="entry name" value="Kinase-like_dom_sf"/>
</dbReference>
<proteinExistence type="predicted"/>
<feature type="signal peptide" evidence="6">
    <location>
        <begin position="1"/>
        <end position="21"/>
    </location>
</feature>
<evidence type="ECO:0000256" key="3">
    <source>
        <dbReference type="ARBA" id="ARBA00022741"/>
    </source>
</evidence>
<keyword evidence="4 8" id="KW-0418">Kinase</keyword>
<evidence type="ECO:0000313" key="9">
    <source>
        <dbReference type="Proteomes" id="UP001142393"/>
    </source>
</evidence>
<accession>A0A9W8P657</accession>
<dbReference type="Pfam" id="PF00069">
    <property type="entry name" value="Pkinase"/>
    <property type="match status" value="1"/>
</dbReference>
<keyword evidence="1" id="KW-0723">Serine/threonine-protein kinase</keyword>